<feature type="domain" description="Pyridoxamine 5'-phosphate oxidase N-terminal" evidence="2">
    <location>
        <begin position="16"/>
        <end position="122"/>
    </location>
</feature>
<dbReference type="InterPro" id="IPR012349">
    <property type="entry name" value="Split_barrel_FMN-bd"/>
</dbReference>
<keyword evidence="1" id="KW-0560">Oxidoreductase</keyword>
<dbReference type="AlphaFoldDB" id="A0ABD6AQ60"/>
<comment type="caution">
    <text evidence="3">The sequence shown here is derived from an EMBL/GenBank/DDBJ whole genome shotgun (WGS) entry which is preliminary data.</text>
</comment>
<gene>
    <name evidence="3" type="ORF">ACFSBT_00990</name>
</gene>
<organism evidence="3 4">
    <name type="scientific">Halomarina rubra</name>
    <dbReference type="NCBI Taxonomy" id="2071873"/>
    <lineage>
        <taxon>Archaea</taxon>
        <taxon>Methanobacteriati</taxon>
        <taxon>Methanobacteriota</taxon>
        <taxon>Stenosarchaea group</taxon>
        <taxon>Halobacteria</taxon>
        <taxon>Halobacteriales</taxon>
        <taxon>Natronomonadaceae</taxon>
        <taxon>Halomarina</taxon>
    </lineage>
</organism>
<proteinExistence type="predicted"/>
<reference evidence="3 4" key="1">
    <citation type="journal article" date="2019" name="Int. J. Syst. Evol. Microbiol.">
        <title>The Global Catalogue of Microorganisms (GCM) 10K type strain sequencing project: providing services to taxonomists for standard genome sequencing and annotation.</title>
        <authorList>
            <consortium name="The Broad Institute Genomics Platform"/>
            <consortium name="The Broad Institute Genome Sequencing Center for Infectious Disease"/>
            <person name="Wu L."/>
            <person name="Ma J."/>
        </authorList>
    </citation>
    <scope>NUCLEOTIDE SEQUENCE [LARGE SCALE GENOMIC DNA]</scope>
    <source>
        <strain evidence="3 4">CGMCC 1.12563</strain>
    </source>
</reference>
<dbReference type="PANTHER" id="PTHR35176">
    <property type="entry name" value="HEME OXYGENASE HI_0854-RELATED"/>
    <property type="match status" value="1"/>
</dbReference>
<sequence length="130" mass="14073">MGANVPAEAERLLTGDPVTAHLATCDDGRPHVAPLWFRYEDGVVELVTSGRKLANLRANPRVALSIERASAGIPEWHVTVLGTASVVDDEAATRTANRAINRRYGVPEDAWEGENTLVRVDVGSATHRSY</sequence>
<protein>
    <submittedName>
        <fullName evidence="3">Pyridoxamine 5'-phosphate oxidase family protein</fullName>
    </submittedName>
</protein>
<dbReference type="Gene3D" id="2.30.110.10">
    <property type="entry name" value="Electron Transport, Fmn-binding Protein, Chain A"/>
    <property type="match status" value="1"/>
</dbReference>
<evidence type="ECO:0000313" key="3">
    <source>
        <dbReference type="EMBL" id="MFD1511852.1"/>
    </source>
</evidence>
<accession>A0ABD6AQ60</accession>
<dbReference type="GO" id="GO:0016491">
    <property type="term" value="F:oxidoreductase activity"/>
    <property type="evidence" value="ECO:0007669"/>
    <property type="project" value="UniProtKB-KW"/>
</dbReference>
<dbReference type="Pfam" id="PF01243">
    <property type="entry name" value="PNPOx_N"/>
    <property type="match status" value="1"/>
</dbReference>
<dbReference type="InterPro" id="IPR011576">
    <property type="entry name" value="Pyridox_Oxase_N"/>
</dbReference>
<evidence type="ECO:0000256" key="1">
    <source>
        <dbReference type="ARBA" id="ARBA00023002"/>
    </source>
</evidence>
<keyword evidence="4" id="KW-1185">Reference proteome</keyword>
<dbReference type="Proteomes" id="UP001597187">
    <property type="component" value="Unassembled WGS sequence"/>
</dbReference>
<evidence type="ECO:0000313" key="4">
    <source>
        <dbReference type="Proteomes" id="UP001597187"/>
    </source>
</evidence>
<dbReference type="InterPro" id="IPR052019">
    <property type="entry name" value="F420H2_bilvrd_red/Heme_oxyg"/>
</dbReference>
<dbReference type="RefSeq" id="WP_250871834.1">
    <property type="nucleotide sequence ID" value="NZ_JALXFV010000001.1"/>
</dbReference>
<name>A0ABD6AQ60_9EURY</name>
<evidence type="ECO:0000259" key="2">
    <source>
        <dbReference type="Pfam" id="PF01243"/>
    </source>
</evidence>
<dbReference type="PANTHER" id="PTHR35176:SF6">
    <property type="entry name" value="HEME OXYGENASE HI_0854-RELATED"/>
    <property type="match status" value="1"/>
</dbReference>
<dbReference type="EMBL" id="JBHUDC010000001">
    <property type="protein sequence ID" value="MFD1511852.1"/>
    <property type="molecule type" value="Genomic_DNA"/>
</dbReference>
<dbReference type="SUPFAM" id="SSF50475">
    <property type="entry name" value="FMN-binding split barrel"/>
    <property type="match status" value="1"/>
</dbReference>